<keyword evidence="2" id="KW-1185">Reference proteome</keyword>
<protein>
    <submittedName>
        <fullName evidence="1">Uncharacterized protein</fullName>
    </submittedName>
</protein>
<dbReference type="EMBL" id="JANQDX010000010">
    <property type="protein sequence ID" value="KAL0917182.1"/>
    <property type="molecule type" value="Genomic_DNA"/>
</dbReference>
<comment type="caution">
    <text evidence="1">The sequence shown here is derived from an EMBL/GenBank/DDBJ whole genome shotgun (WGS) entry which is preliminary data.</text>
</comment>
<organism evidence="1 2">
    <name type="scientific">Dendrobium thyrsiflorum</name>
    <name type="common">Pinecone-like raceme dendrobium</name>
    <name type="synonym">Orchid</name>
    <dbReference type="NCBI Taxonomy" id="117978"/>
    <lineage>
        <taxon>Eukaryota</taxon>
        <taxon>Viridiplantae</taxon>
        <taxon>Streptophyta</taxon>
        <taxon>Embryophyta</taxon>
        <taxon>Tracheophyta</taxon>
        <taxon>Spermatophyta</taxon>
        <taxon>Magnoliopsida</taxon>
        <taxon>Liliopsida</taxon>
        <taxon>Asparagales</taxon>
        <taxon>Orchidaceae</taxon>
        <taxon>Epidendroideae</taxon>
        <taxon>Malaxideae</taxon>
        <taxon>Dendrobiinae</taxon>
        <taxon>Dendrobium</taxon>
    </lineage>
</organism>
<sequence length="181" mass="20582">MFLTEKGKDEENMGKMDWGCTEAATFLMVEEDNSNLAEKNSVYGHPEGQQFSAGGNRKKYSDVGWGGGETGGCRLLAAVEEEPEEEAFEAYNNENSLSKGTKPTNPILCRQGDRVDKVQIPTKYDDPHLSSNRRFCRQIIPQVNVYDWGPLNQVVYRQMTPLNYDYGQHPYAPQWHKILEI</sequence>
<evidence type="ECO:0000313" key="2">
    <source>
        <dbReference type="Proteomes" id="UP001552299"/>
    </source>
</evidence>
<dbReference type="AlphaFoldDB" id="A0ABD0V3M5"/>
<evidence type="ECO:0000313" key="1">
    <source>
        <dbReference type="EMBL" id="KAL0917182.1"/>
    </source>
</evidence>
<proteinExistence type="predicted"/>
<reference evidence="1 2" key="1">
    <citation type="journal article" date="2024" name="Plant Biotechnol. J.">
        <title>Dendrobium thyrsiflorum genome and its molecular insights into genes involved in important horticultural traits.</title>
        <authorList>
            <person name="Chen B."/>
            <person name="Wang J.Y."/>
            <person name="Zheng P.J."/>
            <person name="Li K.L."/>
            <person name="Liang Y.M."/>
            <person name="Chen X.F."/>
            <person name="Zhang C."/>
            <person name="Zhao X."/>
            <person name="He X."/>
            <person name="Zhang G.Q."/>
            <person name="Liu Z.J."/>
            <person name="Xu Q."/>
        </authorList>
    </citation>
    <scope>NUCLEOTIDE SEQUENCE [LARGE SCALE GENOMIC DNA]</scope>
    <source>
        <strain evidence="1">GZMU011</strain>
    </source>
</reference>
<dbReference type="Proteomes" id="UP001552299">
    <property type="component" value="Unassembled WGS sequence"/>
</dbReference>
<name>A0ABD0V3M5_DENTH</name>
<accession>A0ABD0V3M5</accession>
<gene>
    <name evidence="1" type="ORF">M5K25_012229</name>
</gene>